<evidence type="ECO:0000313" key="17">
    <source>
        <dbReference type="EMBL" id="QIT06553.1"/>
    </source>
</evidence>
<evidence type="ECO:0000256" key="8">
    <source>
        <dbReference type="ARBA" id="ARBA00022967"/>
    </source>
</evidence>
<comment type="catalytic activity">
    <reaction evidence="15">
        <text>a ubiquinone + NADH + 5 H(+)(in) = a ubiquinol + NAD(+) + 4 H(+)(out)</text>
        <dbReference type="Rhea" id="RHEA:29091"/>
        <dbReference type="Rhea" id="RHEA-COMP:9565"/>
        <dbReference type="Rhea" id="RHEA-COMP:9566"/>
        <dbReference type="ChEBI" id="CHEBI:15378"/>
        <dbReference type="ChEBI" id="CHEBI:16389"/>
        <dbReference type="ChEBI" id="CHEBI:17976"/>
        <dbReference type="ChEBI" id="CHEBI:57540"/>
        <dbReference type="ChEBI" id="CHEBI:57945"/>
        <dbReference type="EC" id="7.1.1.2"/>
    </reaction>
</comment>
<dbReference type="AlphaFoldDB" id="A0A6H0EX36"/>
<evidence type="ECO:0000256" key="5">
    <source>
        <dbReference type="ARBA" id="ARBA00022448"/>
    </source>
</evidence>
<dbReference type="EC" id="7.1.1.2" evidence="3"/>
<keyword evidence="11" id="KW-0520">NAD</keyword>
<keyword evidence="8" id="KW-1278">Translocase</keyword>
<gene>
    <name evidence="17" type="primary">ND6</name>
</gene>
<proteinExistence type="inferred from homology"/>
<feature type="transmembrane region" description="Helical" evidence="16">
    <location>
        <begin position="120"/>
        <end position="140"/>
    </location>
</feature>
<keyword evidence="5" id="KW-0813">Transport</keyword>
<protein>
    <recommendedName>
        <fullName evidence="4">NADH-ubiquinone oxidoreductase chain 6</fullName>
        <ecNumber evidence="3">7.1.1.2</ecNumber>
    </recommendedName>
    <alternativeName>
        <fullName evidence="14">NADH dehydrogenase subunit 6</fullName>
    </alternativeName>
</protein>
<geneLocation type="mitochondrion" evidence="17"/>
<evidence type="ECO:0000256" key="10">
    <source>
        <dbReference type="ARBA" id="ARBA00022989"/>
    </source>
</evidence>
<comment type="subcellular location">
    <subcellularLocation>
        <location evidence="1">Mitochondrion membrane</location>
        <topology evidence="1">Multi-pass membrane protein</topology>
    </subcellularLocation>
</comment>
<dbReference type="PANTHER" id="PTHR11435:SF1">
    <property type="entry name" value="NADH-UBIQUINONE OXIDOREDUCTASE CHAIN 6"/>
    <property type="match status" value="1"/>
</dbReference>
<evidence type="ECO:0000256" key="14">
    <source>
        <dbReference type="ARBA" id="ARBA00031019"/>
    </source>
</evidence>
<name>A0A6H0EX36_9HEXA</name>
<keyword evidence="10 16" id="KW-1133">Transmembrane helix</keyword>
<evidence type="ECO:0000256" key="16">
    <source>
        <dbReference type="SAM" id="Phobius"/>
    </source>
</evidence>
<keyword evidence="12 17" id="KW-0496">Mitochondrion</keyword>
<sequence length="153" mass="17761">MSMIMIFPLIISILFISLNHPMLMVASIILQTMLLCILLWMLNSTSWFSFILFLVFLGGLLVLFVYICSLASNEYFKTSINFKITLMMVLSIFFFSSMNMMTQEMNSNVYIFKMMTMSSYQPVLISMFYLLLTLIVVVKITNNKSTPLRMTKN</sequence>
<evidence type="ECO:0000256" key="2">
    <source>
        <dbReference type="ARBA" id="ARBA00005698"/>
    </source>
</evidence>
<accession>A0A6H0EX36</accession>
<dbReference type="GO" id="GO:0008137">
    <property type="term" value="F:NADH dehydrogenase (ubiquinone) activity"/>
    <property type="evidence" value="ECO:0007669"/>
    <property type="project" value="UniProtKB-EC"/>
</dbReference>
<evidence type="ECO:0000256" key="3">
    <source>
        <dbReference type="ARBA" id="ARBA00012944"/>
    </source>
</evidence>
<feature type="transmembrane region" description="Helical" evidence="16">
    <location>
        <begin position="80"/>
        <end position="100"/>
    </location>
</feature>
<keyword evidence="7 16" id="KW-0812">Transmembrane</keyword>
<evidence type="ECO:0000256" key="13">
    <source>
        <dbReference type="ARBA" id="ARBA00023136"/>
    </source>
</evidence>
<evidence type="ECO:0000256" key="6">
    <source>
        <dbReference type="ARBA" id="ARBA00022660"/>
    </source>
</evidence>
<evidence type="ECO:0000256" key="9">
    <source>
        <dbReference type="ARBA" id="ARBA00022982"/>
    </source>
</evidence>
<organism evidence="17">
    <name type="scientific">Ptenothrix huangshanensis</name>
    <dbReference type="NCBI Taxonomy" id="2583244"/>
    <lineage>
        <taxon>Eukaryota</taxon>
        <taxon>Metazoa</taxon>
        <taxon>Ecdysozoa</taxon>
        <taxon>Arthropoda</taxon>
        <taxon>Hexapoda</taxon>
        <taxon>Collembola</taxon>
        <taxon>Symphypleona</taxon>
        <taxon>Dicyrtomidae</taxon>
        <taxon>Ptenothricinae</taxon>
        <taxon>Ptenothrix</taxon>
    </lineage>
</organism>
<reference evidence="17" key="1">
    <citation type="submission" date="2019-01" db="EMBL/GenBank/DDBJ databases">
        <title>Mitochondrial phylogenomics of Collembola.</title>
        <authorList>
            <person name="Sun X."/>
            <person name="Xie Z.-J."/>
            <person name="Dong J."/>
            <person name="Yu D.-Y."/>
        </authorList>
    </citation>
    <scope>NUCLEOTIDE SEQUENCE</scope>
</reference>
<dbReference type="InterPro" id="IPR050269">
    <property type="entry name" value="ComplexI_Subunit6"/>
</dbReference>
<evidence type="ECO:0000256" key="1">
    <source>
        <dbReference type="ARBA" id="ARBA00004225"/>
    </source>
</evidence>
<evidence type="ECO:0000256" key="15">
    <source>
        <dbReference type="ARBA" id="ARBA00049551"/>
    </source>
</evidence>
<keyword evidence="9" id="KW-0249">Electron transport</keyword>
<feature type="transmembrane region" description="Helical" evidence="16">
    <location>
        <begin position="47"/>
        <end position="68"/>
    </location>
</feature>
<evidence type="ECO:0000256" key="12">
    <source>
        <dbReference type="ARBA" id="ARBA00023128"/>
    </source>
</evidence>
<evidence type="ECO:0000256" key="4">
    <source>
        <dbReference type="ARBA" id="ARBA00021095"/>
    </source>
</evidence>
<evidence type="ECO:0000256" key="11">
    <source>
        <dbReference type="ARBA" id="ARBA00023027"/>
    </source>
</evidence>
<keyword evidence="13 16" id="KW-0472">Membrane</keyword>
<comment type="similarity">
    <text evidence="2">Belongs to the complex I subunit 6 family.</text>
</comment>
<dbReference type="PANTHER" id="PTHR11435">
    <property type="entry name" value="NADH UBIQUINONE OXIDOREDUCTASE SUBUNIT ND6"/>
    <property type="match status" value="1"/>
</dbReference>
<dbReference type="EMBL" id="MK423965">
    <property type="protein sequence ID" value="QIT06553.1"/>
    <property type="molecule type" value="Genomic_DNA"/>
</dbReference>
<dbReference type="GO" id="GO:0031966">
    <property type="term" value="C:mitochondrial membrane"/>
    <property type="evidence" value="ECO:0007669"/>
    <property type="project" value="UniProtKB-SubCell"/>
</dbReference>
<evidence type="ECO:0000256" key="7">
    <source>
        <dbReference type="ARBA" id="ARBA00022692"/>
    </source>
</evidence>
<keyword evidence="6" id="KW-0679">Respiratory chain</keyword>